<proteinExistence type="predicted"/>
<dbReference type="SUPFAM" id="SSF56112">
    <property type="entry name" value="Protein kinase-like (PK-like)"/>
    <property type="match status" value="1"/>
</dbReference>
<dbReference type="PROSITE" id="PS50011">
    <property type="entry name" value="PROTEIN_KINASE_DOM"/>
    <property type="match status" value="1"/>
</dbReference>
<evidence type="ECO:0000256" key="3">
    <source>
        <dbReference type="ARBA" id="ARBA00022741"/>
    </source>
</evidence>
<dbReference type="GO" id="GO:0004674">
    <property type="term" value="F:protein serine/threonine kinase activity"/>
    <property type="evidence" value="ECO:0007669"/>
    <property type="project" value="UniProtKB-KW"/>
</dbReference>
<keyword evidence="8" id="KW-1185">Reference proteome</keyword>
<keyword evidence="1" id="KW-0723">Serine/threonine-protein kinase</keyword>
<keyword evidence="4" id="KW-0418">Kinase</keyword>
<dbReference type="Gene3D" id="3.30.200.20">
    <property type="entry name" value="Phosphorylase Kinase, domain 1"/>
    <property type="match status" value="1"/>
</dbReference>
<evidence type="ECO:0000256" key="1">
    <source>
        <dbReference type="ARBA" id="ARBA00022527"/>
    </source>
</evidence>
<dbReference type="Pfam" id="PF00069">
    <property type="entry name" value="Pkinase"/>
    <property type="match status" value="2"/>
</dbReference>
<accession>A0A9W4N6U7</accession>
<dbReference type="OrthoDB" id="1470350at2759"/>
<dbReference type="GO" id="GO:0005524">
    <property type="term" value="F:ATP binding"/>
    <property type="evidence" value="ECO:0007669"/>
    <property type="project" value="UniProtKB-KW"/>
</dbReference>
<evidence type="ECO:0000259" key="6">
    <source>
        <dbReference type="PROSITE" id="PS50011"/>
    </source>
</evidence>
<dbReference type="EMBL" id="CAJVPG010000073">
    <property type="protein sequence ID" value="CAG8305303.1"/>
    <property type="molecule type" value="Genomic_DNA"/>
</dbReference>
<sequence length="402" mass="46628">MPPRLSALKAAIRAISHPSPRSFVRLPVERPIDEETLPHYDPEHFYPVHIGDVFDGRYRVTGKLGFGAYSTIWLLLKVSRSLRKFPTATDREFEIYEHLANIKSTYPGQSLIRELYDSFELQGHIGKHRCLVLQPMHMTILEMMRLNPKPFDLPLLKMTLRRLLLVLDFLHTEADTIHTDLKTDNLMLSLEDSTMLGDFAAEEVRQPSPRKKIDESRTIYQSRQFRRPFRGRSFGLPILCDFGEARIGKKHESSPFVQPNIYRSPEIIFEMAWGSAVDIWKLGSLIWDLFEGHHLFGDIFDDNGNYEPYKHLALMVALIGPPPADFVRRSETTGQCFDHNDKRRAWIAHEDAAVPPTSLESLENRLSGTEKEAFLHFLRSMLKWLPEERRTARQLLDDPWLL</sequence>
<keyword evidence="2" id="KW-0808">Transferase</keyword>
<evidence type="ECO:0000313" key="8">
    <source>
        <dbReference type="Proteomes" id="UP001152649"/>
    </source>
</evidence>
<evidence type="ECO:0000313" key="7">
    <source>
        <dbReference type="EMBL" id="CAG8305303.1"/>
    </source>
</evidence>
<name>A0A9W4N6U7_9EURO</name>
<dbReference type="SMART" id="SM00220">
    <property type="entry name" value="S_TKc"/>
    <property type="match status" value="1"/>
</dbReference>
<dbReference type="InterPro" id="IPR051175">
    <property type="entry name" value="CLK_kinases"/>
</dbReference>
<keyword evidence="5" id="KW-0067">ATP-binding</keyword>
<evidence type="ECO:0000256" key="5">
    <source>
        <dbReference type="ARBA" id="ARBA00022840"/>
    </source>
</evidence>
<reference evidence="7" key="1">
    <citation type="submission" date="2021-07" db="EMBL/GenBank/DDBJ databases">
        <authorList>
            <person name="Branca A.L. A."/>
        </authorList>
    </citation>
    <scope>NUCLEOTIDE SEQUENCE</scope>
</reference>
<evidence type="ECO:0000256" key="4">
    <source>
        <dbReference type="ARBA" id="ARBA00022777"/>
    </source>
</evidence>
<dbReference type="Proteomes" id="UP001152649">
    <property type="component" value="Unassembled WGS sequence"/>
</dbReference>
<dbReference type="AlphaFoldDB" id="A0A9W4N6U7"/>
<keyword evidence="3" id="KW-0547">Nucleotide-binding</keyword>
<dbReference type="InterPro" id="IPR011009">
    <property type="entry name" value="Kinase-like_dom_sf"/>
</dbReference>
<dbReference type="PANTHER" id="PTHR45646:SF11">
    <property type="entry name" value="SERINE_THREONINE-PROTEIN KINASE DOA"/>
    <property type="match status" value="1"/>
</dbReference>
<dbReference type="GO" id="GO:0043484">
    <property type="term" value="P:regulation of RNA splicing"/>
    <property type="evidence" value="ECO:0007669"/>
    <property type="project" value="TreeGrafter"/>
</dbReference>
<dbReference type="InterPro" id="IPR000719">
    <property type="entry name" value="Prot_kinase_dom"/>
</dbReference>
<protein>
    <recommendedName>
        <fullName evidence="6">Protein kinase domain-containing protein</fullName>
    </recommendedName>
</protein>
<organism evidence="7 8">
    <name type="scientific">Penicillium salamii</name>
    <dbReference type="NCBI Taxonomy" id="1612424"/>
    <lineage>
        <taxon>Eukaryota</taxon>
        <taxon>Fungi</taxon>
        <taxon>Dikarya</taxon>
        <taxon>Ascomycota</taxon>
        <taxon>Pezizomycotina</taxon>
        <taxon>Eurotiomycetes</taxon>
        <taxon>Eurotiomycetidae</taxon>
        <taxon>Eurotiales</taxon>
        <taxon>Aspergillaceae</taxon>
        <taxon>Penicillium</taxon>
    </lineage>
</organism>
<dbReference type="CDD" id="cd05118">
    <property type="entry name" value="STKc_CMGC"/>
    <property type="match status" value="1"/>
</dbReference>
<dbReference type="PANTHER" id="PTHR45646">
    <property type="entry name" value="SERINE/THREONINE-PROTEIN KINASE DOA-RELATED"/>
    <property type="match status" value="1"/>
</dbReference>
<gene>
    <name evidence="7" type="ORF">PSALAMII_LOCUS1976</name>
</gene>
<dbReference type="GO" id="GO:0005634">
    <property type="term" value="C:nucleus"/>
    <property type="evidence" value="ECO:0007669"/>
    <property type="project" value="TreeGrafter"/>
</dbReference>
<dbReference type="Gene3D" id="1.10.510.10">
    <property type="entry name" value="Transferase(Phosphotransferase) domain 1"/>
    <property type="match status" value="1"/>
</dbReference>
<feature type="domain" description="Protein kinase" evidence="6">
    <location>
        <begin position="58"/>
        <end position="401"/>
    </location>
</feature>
<evidence type="ECO:0000256" key="2">
    <source>
        <dbReference type="ARBA" id="ARBA00022679"/>
    </source>
</evidence>
<comment type="caution">
    <text evidence="7">The sequence shown here is derived from an EMBL/GenBank/DDBJ whole genome shotgun (WGS) entry which is preliminary data.</text>
</comment>